<dbReference type="InterPro" id="IPR051312">
    <property type="entry name" value="Diverse_Substr_Oxidored"/>
</dbReference>
<accession>A0A401UL54</accession>
<reference evidence="4 5" key="1">
    <citation type="submission" date="2018-11" db="EMBL/GenBank/DDBJ databases">
        <title>Genome sequencing and assembly of Clostridium tagluense strain A121.</title>
        <authorList>
            <person name="Murakami T."/>
            <person name="Segawa T."/>
            <person name="Shcherbakova V.A."/>
            <person name="Mori H."/>
            <person name="Yoshimura Y."/>
        </authorList>
    </citation>
    <scope>NUCLEOTIDE SEQUENCE [LARGE SCALE GENOMIC DNA]</scope>
    <source>
        <strain evidence="4 5">A121</strain>
    </source>
</reference>
<dbReference type="InterPro" id="IPR036683">
    <property type="entry name" value="CO_DH_flav_C_dom_sf"/>
</dbReference>
<dbReference type="GO" id="GO:0016491">
    <property type="term" value="F:oxidoreductase activity"/>
    <property type="evidence" value="ECO:0007669"/>
    <property type="project" value="UniProtKB-KW"/>
</dbReference>
<evidence type="ECO:0000256" key="1">
    <source>
        <dbReference type="ARBA" id="ARBA00022630"/>
    </source>
</evidence>
<dbReference type="InterPro" id="IPR005107">
    <property type="entry name" value="CO_DH_flav_C"/>
</dbReference>
<dbReference type="RefSeq" id="WP_125000382.1">
    <property type="nucleotide sequence ID" value="NZ_BHYK01000008.1"/>
</dbReference>
<dbReference type="SUPFAM" id="SSF56176">
    <property type="entry name" value="FAD-binding/transporter-associated domain-like"/>
    <property type="match status" value="1"/>
</dbReference>
<dbReference type="Gene3D" id="3.30.465.10">
    <property type="match status" value="1"/>
</dbReference>
<dbReference type="SMART" id="SM01092">
    <property type="entry name" value="CO_deh_flav_C"/>
    <property type="match status" value="1"/>
</dbReference>
<keyword evidence="2" id="KW-0560">Oxidoreductase</keyword>
<dbReference type="InterPro" id="IPR036318">
    <property type="entry name" value="FAD-bd_PCMH-like_sf"/>
</dbReference>
<evidence type="ECO:0000259" key="3">
    <source>
        <dbReference type="PROSITE" id="PS51387"/>
    </source>
</evidence>
<dbReference type="Pfam" id="PF00941">
    <property type="entry name" value="FAD_binding_5"/>
    <property type="match status" value="1"/>
</dbReference>
<gene>
    <name evidence="4" type="primary">xdhB2</name>
    <name evidence="4" type="ORF">Ctaglu_18250</name>
</gene>
<keyword evidence="1" id="KW-0285">Flavoprotein</keyword>
<dbReference type="GO" id="GO:0071949">
    <property type="term" value="F:FAD binding"/>
    <property type="evidence" value="ECO:0007669"/>
    <property type="project" value="InterPro"/>
</dbReference>
<evidence type="ECO:0000313" key="5">
    <source>
        <dbReference type="Proteomes" id="UP000287872"/>
    </source>
</evidence>
<comment type="caution">
    <text evidence="4">The sequence shown here is derived from an EMBL/GenBank/DDBJ whole genome shotgun (WGS) entry which is preliminary data.</text>
</comment>
<dbReference type="AlphaFoldDB" id="A0A401UL54"/>
<organism evidence="4 5">
    <name type="scientific">Clostridium tagluense</name>
    <dbReference type="NCBI Taxonomy" id="360422"/>
    <lineage>
        <taxon>Bacteria</taxon>
        <taxon>Bacillati</taxon>
        <taxon>Bacillota</taxon>
        <taxon>Clostridia</taxon>
        <taxon>Eubacteriales</taxon>
        <taxon>Clostridiaceae</taxon>
        <taxon>Clostridium</taxon>
    </lineage>
</organism>
<feature type="domain" description="FAD-binding PCMH-type" evidence="3">
    <location>
        <begin position="1"/>
        <end position="172"/>
    </location>
</feature>
<evidence type="ECO:0000256" key="2">
    <source>
        <dbReference type="ARBA" id="ARBA00023002"/>
    </source>
</evidence>
<sequence>MTETFIPKSKQEALGLLKQKKCVILAGGTNLMVKTKKWSEGISDLDSDIILIKHLQELKNIDINNRYLSMGAACTLSELAETILLPSYFSEIILDMASPAIRNVATIGGNICNVASEGDILPILYALDAILIIECLSGTREIAIADFILDRGKKDLRAEELLVEIRIPTNMFKSFYYKKVGTKRSNSLAKASFIGFYILEHERIVDVRMAFGSAGAMAVRSRELEDRLKGLSKEEMEIITKDLEQEYIKIILSIDDKKITTEYKKEIYLQLMREFLVSIYDSNSTKK</sequence>
<name>A0A401UL54_9CLOT</name>
<keyword evidence="5" id="KW-1185">Reference proteome</keyword>
<dbReference type="PANTHER" id="PTHR42659">
    <property type="entry name" value="XANTHINE DEHYDROGENASE SUBUNIT C-RELATED"/>
    <property type="match status" value="1"/>
</dbReference>
<dbReference type="InterPro" id="IPR002346">
    <property type="entry name" value="Mopterin_DH_FAD-bd"/>
</dbReference>
<dbReference type="OrthoDB" id="9789842at2"/>
<dbReference type="EMBL" id="BHYK01000008">
    <property type="protein sequence ID" value="GCD10202.1"/>
    <property type="molecule type" value="Genomic_DNA"/>
</dbReference>
<proteinExistence type="predicted"/>
<protein>
    <submittedName>
        <fullName evidence="4">Xanthine dehydrogenase FAD-binding subunit XdhB</fullName>
    </submittedName>
</protein>
<dbReference type="InterPro" id="IPR016166">
    <property type="entry name" value="FAD-bd_PCMH"/>
</dbReference>
<dbReference type="Gene3D" id="3.30.390.50">
    <property type="entry name" value="CO dehydrogenase flavoprotein, C-terminal domain"/>
    <property type="match status" value="1"/>
</dbReference>
<dbReference type="SUPFAM" id="SSF55447">
    <property type="entry name" value="CO dehydrogenase flavoprotein C-terminal domain-like"/>
    <property type="match status" value="1"/>
</dbReference>
<dbReference type="PANTHER" id="PTHR42659:SF9">
    <property type="entry name" value="XANTHINE DEHYDROGENASE FAD-BINDING SUBUNIT XDHB-RELATED"/>
    <property type="match status" value="1"/>
</dbReference>
<dbReference type="PROSITE" id="PS51387">
    <property type="entry name" value="FAD_PCMH"/>
    <property type="match status" value="1"/>
</dbReference>
<dbReference type="InterPro" id="IPR016169">
    <property type="entry name" value="FAD-bd_PCMH_sub2"/>
</dbReference>
<dbReference type="Proteomes" id="UP000287872">
    <property type="component" value="Unassembled WGS sequence"/>
</dbReference>
<evidence type="ECO:0000313" key="4">
    <source>
        <dbReference type="EMBL" id="GCD10202.1"/>
    </source>
</evidence>